<keyword evidence="2" id="KW-1185">Reference proteome</keyword>
<dbReference type="VEuPathDB" id="MicrosporidiaDB:EDEG_04232"/>
<dbReference type="Proteomes" id="UP000003163">
    <property type="component" value="Unassembled WGS sequence"/>
</dbReference>
<dbReference type="InParanoid" id="J9DSW5"/>
<feature type="non-terminal residue" evidence="1">
    <location>
        <position position="1"/>
    </location>
</feature>
<evidence type="ECO:0000313" key="2">
    <source>
        <dbReference type="Proteomes" id="UP000003163"/>
    </source>
</evidence>
<evidence type="ECO:0000313" key="1">
    <source>
        <dbReference type="EMBL" id="EJW04412.1"/>
    </source>
</evidence>
<proteinExistence type="predicted"/>
<organism evidence="1 2">
    <name type="scientific">Edhazardia aedis (strain USNM 41457)</name>
    <name type="common">Microsporidian parasite</name>
    <dbReference type="NCBI Taxonomy" id="1003232"/>
    <lineage>
        <taxon>Eukaryota</taxon>
        <taxon>Fungi</taxon>
        <taxon>Fungi incertae sedis</taxon>
        <taxon>Microsporidia</taxon>
        <taxon>Edhazardia</taxon>
    </lineage>
</organism>
<dbReference type="AlphaFoldDB" id="J9DSW5"/>
<dbReference type="HOGENOM" id="CLU_1528739_0_0_1"/>
<gene>
    <name evidence="1" type="ORF">EDEG_04232</name>
</gene>
<name>J9DSW5_EDHAE</name>
<reference evidence="2" key="2">
    <citation type="submission" date="2015-07" db="EMBL/GenBank/DDBJ databases">
        <title>Contrasting host-pathogen interactions and genome evolution in two generalist and specialist microsporidian pathogens of mosquitoes.</title>
        <authorList>
            <consortium name="The Broad Institute Genomics Platform"/>
            <consortium name="The Broad Institute Genome Sequencing Center for Infectious Disease"/>
            <person name="Cuomo C.A."/>
            <person name="Sanscrainte N.D."/>
            <person name="Goldberg J.M."/>
            <person name="Heiman D."/>
            <person name="Young S."/>
            <person name="Zeng Q."/>
            <person name="Becnel J.J."/>
            <person name="Birren B.W."/>
        </authorList>
    </citation>
    <scope>NUCLEOTIDE SEQUENCE [LARGE SCALE GENOMIC DNA]</scope>
    <source>
        <strain evidence="2">USNM 41457</strain>
    </source>
</reference>
<comment type="caution">
    <text evidence="1">The sequence shown here is derived from an EMBL/GenBank/DDBJ whole genome shotgun (WGS) entry which is preliminary data.</text>
</comment>
<sequence>LKFYVYKDSEIAALRGIILFLRHVDFFKQTIDEFITLVKFGIELVNFGSDGEKQNLKTVLDNLNGAQSCLTGLHKKCDNYECILSVCNAFIFLGKLTNNNRFIMYKKPTNENDGPGIVESLKKIQVKVSNYILNRKLIGNVFLKDIVELITKFIEIKHMKVFKDLKLYELLIVAEK</sequence>
<protein>
    <submittedName>
        <fullName evidence="1">Uncharacterized protein</fullName>
    </submittedName>
</protein>
<dbReference type="EMBL" id="AFBI03001082">
    <property type="protein sequence ID" value="EJW04412.1"/>
    <property type="molecule type" value="Genomic_DNA"/>
</dbReference>
<reference evidence="1 2" key="1">
    <citation type="submission" date="2011-08" db="EMBL/GenBank/DDBJ databases">
        <authorList>
            <person name="Liu Z.J."/>
            <person name="Shi F.L."/>
            <person name="Lu J.Q."/>
            <person name="Li M."/>
            <person name="Wang Z.L."/>
        </authorList>
    </citation>
    <scope>NUCLEOTIDE SEQUENCE [LARGE SCALE GENOMIC DNA]</scope>
    <source>
        <strain evidence="1 2">USNM 41457</strain>
    </source>
</reference>
<accession>J9DSW5</accession>